<gene>
    <name evidence="6" type="ORF">NX02_05330</name>
</gene>
<dbReference type="Pfam" id="PF13356">
    <property type="entry name" value="Arm-DNA-bind_3"/>
    <property type="match status" value="1"/>
</dbReference>
<dbReference type="AlphaFoldDB" id="W0AAV6"/>
<dbReference type="PROSITE" id="PS51898">
    <property type="entry name" value="TYR_RECOMBINASE"/>
    <property type="match status" value="1"/>
</dbReference>
<dbReference type="GO" id="GO:0015074">
    <property type="term" value="P:DNA integration"/>
    <property type="evidence" value="ECO:0007669"/>
    <property type="project" value="UniProtKB-KW"/>
</dbReference>
<evidence type="ECO:0000259" key="5">
    <source>
        <dbReference type="PROSITE" id="PS51898"/>
    </source>
</evidence>
<dbReference type="PANTHER" id="PTHR30629:SF2">
    <property type="entry name" value="PROPHAGE INTEGRASE INTS-RELATED"/>
    <property type="match status" value="1"/>
</dbReference>
<keyword evidence="2" id="KW-0229">DNA integration</keyword>
<dbReference type="Gene3D" id="1.10.443.10">
    <property type="entry name" value="Intergrase catalytic core"/>
    <property type="match status" value="1"/>
</dbReference>
<dbReference type="HOGENOM" id="CLU_027562_0_4_5"/>
<dbReference type="eggNOG" id="COG0582">
    <property type="taxonomic scope" value="Bacteria"/>
</dbReference>
<dbReference type="Pfam" id="PF00589">
    <property type="entry name" value="Phage_integrase"/>
    <property type="match status" value="1"/>
</dbReference>
<name>W0AAV6_9SPHN</name>
<feature type="domain" description="Tyr recombinase" evidence="5">
    <location>
        <begin position="179"/>
        <end position="387"/>
    </location>
</feature>
<dbReference type="InterPro" id="IPR038488">
    <property type="entry name" value="Integrase_DNA-bd_sf"/>
</dbReference>
<evidence type="ECO:0000256" key="1">
    <source>
        <dbReference type="ARBA" id="ARBA00008857"/>
    </source>
</evidence>
<dbReference type="GO" id="GO:0003677">
    <property type="term" value="F:DNA binding"/>
    <property type="evidence" value="ECO:0007669"/>
    <property type="project" value="UniProtKB-KW"/>
</dbReference>
<dbReference type="STRING" id="1123269.NX02_05330"/>
<comment type="similarity">
    <text evidence="1">Belongs to the 'phage' integrase family.</text>
</comment>
<dbReference type="InterPro" id="IPR025166">
    <property type="entry name" value="Integrase_DNA_bind_dom"/>
</dbReference>
<dbReference type="Gene3D" id="3.30.160.390">
    <property type="entry name" value="Integrase, DNA-binding domain"/>
    <property type="match status" value="1"/>
</dbReference>
<dbReference type="InterPro" id="IPR050808">
    <property type="entry name" value="Phage_Integrase"/>
</dbReference>
<dbReference type="CDD" id="cd00801">
    <property type="entry name" value="INT_P4_C"/>
    <property type="match status" value="1"/>
</dbReference>
<dbReference type="KEGG" id="ssan:NX02_05330"/>
<dbReference type="InterPro" id="IPR011010">
    <property type="entry name" value="DNA_brk_join_enz"/>
</dbReference>
<reference evidence="6 7" key="1">
    <citation type="submission" date="2013-07" db="EMBL/GenBank/DDBJ databases">
        <title>Completed genome of Sphingomonas sanxanigenens NX02.</title>
        <authorList>
            <person name="Ma T."/>
            <person name="Huang H."/>
            <person name="Wu M."/>
            <person name="Li X."/>
            <person name="Li G."/>
        </authorList>
    </citation>
    <scope>NUCLEOTIDE SEQUENCE [LARGE SCALE GENOMIC DNA]</scope>
    <source>
        <strain evidence="6 7">NX02</strain>
    </source>
</reference>
<sequence>MKGFGLKVTETGAKSYIYQYRIGGRGSPTRRYTIGQHGSPWTPTTARTEAERLARLVGQGFDVVAQRQENERKSVSLAMPAYVEAFITNYLTTQWKDEADGAATLRKHVVPVLKSKSFPSLTRSDITAVIDKIPAGQMATRRKVFAILRKMIRWGIGRGDMPQQDNPLVGFEAPPAPASRDRTLTDGELVLAWNAADDLGYPFGPMVRLLIALGQRREETSAMEWNELDAASGVWTIPAAKSKNGKAHIVPLNDVALAVIDGLAGCADSAKSANSANSARRWPKRGLLFSTTGKTPASGYSKAKARLDKLMVDAEAKRAKETGDSAELIDAWRLHDLRRTMATGLQRLGVRFEVTEAVLNHVGGSKAGVAGVYQRHDWKEEKRDALQAWGRFLEQLAAGEPEQSNVVHLAARG</sequence>
<dbReference type="GO" id="GO:0006310">
    <property type="term" value="P:DNA recombination"/>
    <property type="evidence" value="ECO:0007669"/>
    <property type="project" value="UniProtKB-KW"/>
</dbReference>
<evidence type="ECO:0000256" key="4">
    <source>
        <dbReference type="ARBA" id="ARBA00023172"/>
    </source>
</evidence>
<accession>W0AAV6</accession>
<dbReference type="SUPFAM" id="SSF56349">
    <property type="entry name" value="DNA breaking-rejoining enzymes"/>
    <property type="match status" value="1"/>
</dbReference>
<proteinExistence type="inferred from homology"/>
<dbReference type="InterPro" id="IPR013762">
    <property type="entry name" value="Integrase-like_cat_sf"/>
</dbReference>
<dbReference type="Proteomes" id="UP000018851">
    <property type="component" value="Chromosome"/>
</dbReference>
<dbReference type="PANTHER" id="PTHR30629">
    <property type="entry name" value="PROPHAGE INTEGRASE"/>
    <property type="match status" value="1"/>
</dbReference>
<evidence type="ECO:0000256" key="2">
    <source>
        <dbReference type="ARBA" id="ARBA00022908"/>
    </source>
</evidence>
<dbReference type="Gene3D" id="1.10.150.130">
    <property type="match status" value="1"/>
</dbReference>
<evidence type="ECO:0000313" key="7">
    <source>
        <dbReference type="Proteomes" id="UP000018851"/>
    </source>
</evidence>
<dbReference type="InterPro" id="IPR010998">
    <property type="entry name" value="Integrase_recombinase_N"/>
</dbReference>
<evidence type="ECO:0000313" key="6">
    <source>
        <dbReference type="EMBL" id="AHE52805.1"/>
    </source>
</evidence>
<evidence type="ECO:0000256" key="3">
    <source>
        <dbReference type="ARBA" id="ARBA00023125"/>
    </source>
</evidence>
<protein>
    <recommendedName>
        <fullName evidence="5">Tyr recombinase domain-containing protein</fullName>
    </recommendedName>
</protein>
<dbReference type="EMBL" id="CP006644">
    <property type="protein sequence ID" value="AHE52805.1"/>
    <property type="molecule type" value="Genomic_DNA"/>
</dbReference>
<dbReference type="InterPro" id="IPR002104">
    <property type="entry name" value="Integrase_catalytic"/>
</dbReference>
<organism evidence="6 7">
    <name type="scientific">Sphingomonas sanxanigenens DSM 19645 = NX02</name>
    <dbReference type="NCBI Taxonomy" id="1123269"/>
    <lineage>
        <taxon>Bacteria</taxon>
        <taxon>Pseudomonadati</taxon>
        <taxon>Pseudomonadota</taxon>
        <taxon>Alphaproteobacteria</taxon>
        <taxon>Sphingomonadales</taxon>
        <taxon>Sphingomonadaceae</taxon>
        <taxon>Sphingomonas</taxon>
    </lineage>
</organism>
<dbReference type="PATRIC" id="fig|1123269.5.peg.1038"/>
<keyword evidence="3" id="KW-0238">DNA-binding</keyword>
<keyword evidence="4" id="KW-0233">DNA recombination</keyword>
<keyword evidence="7" id="KW-1185">Reference proteome</keyword>